<reference evidence="2" key="1">
    <citation type="journal article" date="2024" name="Proc. Natl. Acad. Sci. U.S.A.">
        <title>Extraordinary preservation of gene collinearity over three hundred million years revealed in homosporous lycophytes.</title>
        <authorList>
            <person name="Li C."/>
            <person name="Wickell D."/>
            <person name="Kuo L.Y."/>
            <person name="Chen X."/>
            <person name="Nie B."/>
            <person name="Liao X."/>
            <person name="Peng D."/>
            <person name="Ji J."/>
            <person name="Jenkins J."/>
            <person name="Williams M."/>
            <person name="Shu S."/>
            <person name="Plott C."/>
            <person name="Barry K."/>
            <person name="Rajasekar S."/>
            <person name="Grimwood J."/>
            <person name="Han X."/>
            <person name="Sun S."/>
            <person name="Hou Z."/>
            <person name="He W."/>
            <person name="Dai G."/>
            <person name="Sun C."/>
            <person name="Schmutz J."/>
            <person name="Leebens-Mack J.H."/>
            <person name="Li F.W."/>
            <person name="Wang L."/>
        </authorList>
    </citation>
    <scope>NUCLEOTIDE SEQUENCE [LARGE SCALE GENOMIC DNA]</scope>
    <source>
        <strain evidence="2">cv. PW_Plant_1</strain>
    </source>
</reference>
<name>A0ACC2E0G5_DIPCM</name>
<accession>A0ACC2E0G5</accession>
<gene>
    <name evidence="1" type="ORF">O6H91_04G109200</name>
</gene>
<keyword evidence="2" id="KW-1185">Reference proteome</keyword>
<evidence type="ECO:0000313" key="2">
    <source>
        <dbReference type="Proteomes" id="UP001162992"/>
    </source>
</evidence>
<dbReference type="EMBL" id="CM055095">
    <property type="protein sequence ID" value="KAJ7559976.1"/>
    <property type="molecule type" value="Genomic_DNA"/>
</dbReference>
<organism evidence="1 2">
    <name type="scientific">Diphasiastrum complanatum</name>
    <name type="common">Issler's clubmoss</name>
    <name type="synonym">Lycopodium complanatum</name>
    <dbReference type="NCBI Taxonomy" id="34168"/>
    <lineage>
        <taxon>Eukaryota</taxon>
        <taxon>Viridiplantae</taxon>
        <taxon>Streptophyta</taxon>
        <taxon>Embryophyta</taxon>
        <taxon>Tracheophyta</taxon>
        <taxon>Lycopodiopsida</taxon>
        <taxon>Lycopodiales</taxon>
        <taxon>Lycopodiaceae</taxon>
        <taxon>Lycopodioideae</taxon>
        <taxon>Diphasiastrum</taxon>
    </lineage>
</organism>
<proteinExistence type="predicted"/>
<sequence>MDRSGQMFMVFLATALMISIAVEATDPSEYYDWNVSYITASPLGVPQQVIAINGMFPGPLFNANTNWDMHINVLNSLDEPLLLTWNGIQMRKNSWQDGVSGTNCPIPPGQNWTYFFQVKDQIGSYFYSPSTWFQRASGGFGTIRINPRGAAGIVVPFDTPDGDMPVTIGDWYTTGHKNLRASLDKGELLGMPDGVLINGKGAYNSTKDYAQLTVTPGLTYRLRISNVGIALSLNFRIQGHKLYLVETEGAYTAQQFYDSLDIHVGQSYSLLVTANQNASDYYIVASPRFVNSTEYQNINGIAILHYSNSTTPASGALPDPPSIYDTQFSQNQARSIRLNLTTGAARPNPQGAFHYGNININQTYHLYASAPIIGGKLRFAVNDFSYIAPTTPLKLADYYNLTDVFKLDNLPQSPQNTTPTLQTSVISGKYHGFMEMIFQNTDNETLHSWHLDGYTAFVVGYDTGIWTNASRQEYNRWDAILRSTFQVFPNSWTAVLFELDSDGMWNIRSQILQQEYLGQQFYMRVFNPQGFLITESPPPANLLYCGELAHLQPPSPQPKGGNSSDAVNLQSFLRIHVLLSISVMTWFLSQI</sequence>
<evidence type="ECO:0000313" key="1">
    <source>
        <dbReference type="EMBL" id="KAJ7559976.1"/>
    </source>
</evidence>
<comment type="caution">
    <text evidence="1">The sequence shown here is derived from an EMBL/GenBank/DDBJ whole genome shotgun (WGS) entry which is preliminary data.</text>
</comment>
<dbReference type="Proteomes" id="UP001162992">
    <property type="component" value="Chromosome 4"/>
</dbReference>
<protein>
    <submittedName>
        <fullName evidence="1">Uncharacterized protein</fullName>
    </submittedName>
</protein>